<accession>A0A2V0PHG7</accession>
<dbReference type="Proteomes" id="UP000247498">
    <property type="component" value="Unassembled WGS sequence"/>
</dbReference>
<dbReference type="OrthoDB" id="537625at2759"/>
<dbReference type="EMBL" id="BDRX01000149">
    <property type="protein sequence ID" value="GBF99206.1"/>
    <property type="molecule type" value="Genomic_DNA"/>
</dbReference>
<sequence>MASCGSLKSIAPALQRPGPLPRGATPAAAARRAGHAPLRCCCAGAGVRGQQQQQQQQQQQHEHPSASRRAVLASLPLAAVAAALASPPRAAAAPAAAPGSNDAVLGSLRRLQKQQRLFGDEPPQSALQQRFEAAQAQLQRIELLLKISEDGGQYDSARLKLREGAFKTLRLDLGYAQELTRVVPQKAVREVIEGVEHLDGALKRREPTEEVRQQIARLSGLIGGVAEAVARLEDLQ</sequence>
<dbReference type="AlphaFoldDB" id="A0A2V0PHG7"/>
<evidence type="ECO:0000256" key="1">
    <source>
        <dbReference type="SAM" id="MobiDB-lite"/>
    </source>
</evidence>
<gene>
    <name evidence="2" type="ORF">Rsub_12465</name>
</gene>
<feature type="region of interest" description="Disordered" evidence="1">
    <location>
        <begin position="1"/>
        <end position="31"/>
    </location>
</feature>
<evidence type="ECO:0000313" key="2">
    <source>
        <dbReference type="EMBL" id="GBF99206.1"/>
    </source>
</evidence>
<evidence type="ECO:0000313" key="3">
    <source>
        <dbReference type="Proteomes" id="UP000247498"/>
    </source>
</evidence>
<comment type="caution">
    <text evidence="2">The sequence shown here is derived from an EMBL/GenBank/DDBJ whole genome shotgun (WGS) entry which is preliminary data.</text>
</comment>
<keyword evidence="3" id="KW-1185">Reference proteome</keyword>
<protein>
    <submittedName>
        <fullName evidence="2">Uncharacterized protein</fullName>
    </submittedName>
</protein>
<organism evidence="2 3">
    <name type="scientific">Raphidocelis subcapitata</name>
    <dbReference type="NCBI Taxonomy" id="307507"/>
    <lineage>
        <taxon>Eukaryota</taxon>
        <taxon>Viridiplantae</taxon>
        <taxon>Chlorophyta</taxon>
        <taxon>core chlorophytes</taxon>
        <taxon>Chlorophyceae</taxon>
        <taxon>CS clade</taxon>
        <taxon>Sphaeropleales</taxon>
        <taxon>Selenastraceae</taxon>
        <taxon>Raphidocelis</taxon>
    </lineage>
</organism>
<name>A0A2V0PHG7_9CHLO</name>
<proteinExistence type="predicted"/>
<reference evidence="2 3" key="1">
    <citation type="journal article" date="2018" name="Sci. Rep.">
        <title>Raphidocelis subcapitata (=Pseudokirchneriella subcapitata) provides an insight into genome evolution and environmental adaptations in the Sphaeropleales.</title>
        <authorList>
            <person name="Suzuki S."/>
            <person name="Yamaguchi H."/>
            <person name="Nakajima N."/>
            <person name="Kawachi M."/>
        </authorList>
    </citation>
    <scope>NUCLEOTIDE SEQUENCE [LARGE SCALE GENOMIC DNA]</scope>
    <source>
        <strain evidence="2 3">NIES-35</strain>
    </source>
</reference>
<feature type="compositionally biased region" description="Low complexity" evidence="1">
    <location>
        <begin position="21"/>
        <end position="31"/>
    </location>
</feature>
<dbReference type="InParanoid" id="A0A2V0PHG7"/>